<feature type="transmembrane region" description="Helical" evidence="1">
    <location>
        <begin position="90"/>
        <end position="105"/>
    </location>
</feature>
<keyword evidence="1" id="KW-0812">Transmembrane</keyword>
<keyword evidence="1" id="KW-1133">Transmembrane helix</keyword>
<dbReference type="Proteomes" id="UP000031586">
    <property type="component" value="Unassembled WGS sequence"/>
</dbReference>
<name>A0A0C1VRZ5_9VIBR</name>
<evidence type="ECO:0000313" key="3">
    <source>
        <dbReference type="Proteomes" id="UP000031586"/>
    </source>
</evidence>
<proteinExistence type="predicted"/>
<feature type="transmembrane region" description="Helical" evidence="1">
    <location>
        <begin position="32"/>
        <end position="51"/>
    </location>
</feature>
<keyword evidence="1" id="KW-0472">Membrane</keyword>
<feature type="transmembrane region" description="Helical" evidence="1">
    <location>
        <begin position="112"/>
        <end position="130"/>
    </location>
</feature>
<evidence type="ECO:0000256" key="1">
    <source>
        <dbReference type="SAM" id="Phobius"/>
    </source>
</evidence>
<feature type="transmembrane region" description="Helical" evidence="1">
    <location>
        <begin position="150"/>
        <end position="170"/>
    </location>
</feature>
<protein>
    <submittedName>
        <fullName evidence="2">Membrane protein</fullName>
    </submittedName>
</protein>
<gene>
    <name evidence="2" type="ORF">H735_13585</name>
</gene>
<dbReference type="PATRIC" id="fig|1229493.5.peg.1857"/>
<comment type="caution">
    <text evidence="2">The sequence shown here is derived from an EMBL/GenBank/DDBJ whole genome shotgun (WGS) entry which is preliminary data.</text>
</comment>
<dbReference type="RefSeq" id="WP_020195127.1">
    <property type="nucleotide sequence ID" value="NZ_BAOH01000012.1"/>
</dbReference>
<sequence length="263" mass="29472">MKSRIYSPLSSGLFLLLCLVYSSGFYLLVQSSIWLALALTVLLPVVFWPLTQPVENSGEIKRILCLETGFNVLCFLAVSQWVSIEHVDKGLVVFFVLQSAGFLLVQLKKRAYLSMFISMVLAAAIAYWVHSGMQTTLQGEGRIVLFGEPVPWQLKVIYGLWLAQLLLVEYRSVLPKLTLAICHIASFVIAIGAEDFFHARIVTASHLLFLSLCFNLKSLDWGGSEFAISNRLSRFIQSPIVREPFSEFLLGVVAIIYLGIFLM</sequence>
<feature type="transmembrane region" description="Helical" evidence="1">
    <location>
        <begin position="177"/>
        <end position="193"/>
    </location>
</feature>
<feature type="transmembrane region" description="Helical" evidence="1">
    <location>
        <begin position="63"/>
        <end position="84"/>
    </location>
</feature>
<reference evidence="2 3" key="1">
    <citation type="submission" date="2014-07" db="EMBL/GenBank/DDBJ databases">
        <title>Unique and conserved regions in Vibrio harveyi and related species in comparison with the shrimp pathogen Vibrio harveyi CAIM 1792.</title>
        <authorList>
            <person name="Espinoza-Valles I."/>
            <person name="Vora G."/>
            <person name="Leekitcharoenphon P."/>
            <person name="Ussery D."/>
            <person name="Hoj L."/>
            <person name="Gomez-Gil B."/>
        </authorList>
    </citation>
    <scope>NUCLEOTIDE SEQUENCE [LARGE SCALE GENOMIC DNA]</scope>
    <source>
        <strain evidence="3">CAIM 1854 / LMG 25443</strain>
    </source>
</reference>
<dbReference type="AlphaFoldDB" id="A0A0C1VRZ5"/>
<evidence type="ECO:0000313" key="2">
    <source>
        <dbReference type="EMBL" id="KIF52673.1"/>
    </source>
</evidence>
<accession>A0A0C1VRZ5</accession>
<organism evidence="2 3">
    <name type="scientific">Vibrio owensii CAIM 1854 = LMG 25443</name>
    <dbReference type="NCBI Taxonomy" id="1229493"/>
    <lineage>
        <taxon>Bacteria</taxon>
        <taxon>Pseudomonadati</taxon>
        <taxon>Pseudomonadota</taxon>
        <taxon>Gammaproteobacteria</taxon>
        <taxon>Vibrionales</taxon>
        <taxon>Vibrionaceae</taxon>
        <taxon>Vibrio</taxon>
    </lineage>
</organism>
<dbReference type="EMBL" id="JPRD01000020">
    <property type="protein sequence ID" value="KIF52673.1"/>
    <property type="molecule type" value="Genomic_DNA"/>
</dbReference>
<feature type="transmembrane region" description="Helical" evidence="1">
    <location>
        <begin position="240"/>
        <end position="262"/>
    </location>
</feature>